<evidence type="ECO:0000256" key="1">
    <source>
        <dbReference type="SAM" id="MobiDB-lite"/>
    </source>
</evidence>
<dbReference type="Proteomes" id="UP000187203">
    <property type="component" value="Unassembled WGS sequence"/>
</dbReference>
<accession>A0A1R3IL56</accession>
<feature type="compositionally biased region" description="Basic and acidic residues" evidence="1">
    <location>
        <begin position="10"/>
        <end position="33"/>
    </location>
</feature>
<evidence type="ECO:0000313" key="2">
    <source>
        <dbReference type="EMBL" id="OMO83334.1"/>
    </source>
</evidence>
<dbReference type="EMBL" id="AWUE01017991">
    <property type="protein sequence ID" value="OMO83334.1"/>
    <property type="molecule type" value="Genomic_DNA"/>
</dbReference>
<proteinExistence type="predicted"/>
<reference evidence="3" key="1">
    <citation type="submission" date="2013-09" db="EMBL/GenBank/DDBJ databases">
        <title>Corchorus olitorius genome sequencing.</title>
        <authorList>
            <person name="Alam M."/>
            <person name="Haque M.S."/>
            <person name="Islam M.S."/>
            <person name="Emdad E.M."/>
            <person name="Islam M.M."/>
            <person name="Ahmed B."/>
            <person name="Halim A."/>
            <person name="Hossen Q.M.M."/>
            <person name="Hossain M.Z."/>
            <person name="Ahmed R."/>
            <person name="Khan M.M."/>
            <person name="Islam R."/>
            <person name="Rashid M.M."/>
            <person name="Khan S.A."/>
            <person name="Rahman M.S."/>
            <person name="Alam M."/>
            <person name="Yahiya A.S."/>
            <person name="Khan M.S."/>
            <person name="Azam M.S."/>
            <person name="Haque T."/>
            <person name="Lashkar M.Z.H."/>
            <person name="Akhand A.I."/>
            <person name="Morshed G."/>
            <person name="Roy S."/>
            <person name="Uddin K.S."/>
            <person name="Rabeya T."/>
            <person name="Hossain A.S."/>
            <person name="Chowdhury A."/>
            <person name="Snigdha A.R."/>
            <person name="Mortoza M.S."/>
            <person name="Matin S.A."/>
            <person name="Hoque S.M.E."/>
            <person name="Islam M.K."/>
            <person name="Roy D.K."/>
            <person name="Haider R."/>
            <person name="Moosa M.M."/>
            <person name="Elias S.M."/>
            <person name="Hasan A.M."/>
            <person name="Jahan S."/>
            <person name="Shafiuddin M."/>
            <person name="Mahmood N."/>
            <person name="Shommy N.S."/>
        </authorList>
    </citation>
    <scope>NUCLEOTIDE SEQUENCE [LARGE SCALE GENOMIC DNA]</scope>
    <source>
        <strain evidence="3">cv. O-4</strain>
    </source>
</reference>
<feature type="region of interest" description="Disordered" evidence="1">
    <location>
        <begin position="1"/>
        <end position="33"/>
    </location>
</feature>
<name>A0A1R3IL56_9ROSI</name>
<sequence>MVVEAMMPMETEKTNLVREFSDRGESGGAGDRA</sequence>
<comment type="caution">
    <text evidence="2">The sequence shown here is derived from an EMBL/GenBank/DDBJ whole genome shotgun (WGS) entry which is preliminary data.</text>
</comment>
<keyword evidence="3" id="KW-1185">Reference proteome</keyword>
<dbReference type="AlphaFoldDB" id="A0A1R3IL56"/>
<gene>
    <name evidence="2" type="ORF">COLO4_22592</name>
</gene>
<protein>
    <submittedName>
        <fullName evidence="2">Uncharacterized protein</fullName>
    </submittedName>
</protein>
<organism evidence="2 3">
    <name type="scientific">Corchorus olitorius</name>
    <dbReference type="NCBI Taxonomy" id="93759"/>
    <lineage>
        <taxon>Eukaryota</taxon>
        <taxon>Viridiplantae</taxon>
        <taxon>Streptophyta</taxon>
        <taxon>Embryophyta</taxon>
        <taxon>Tracheophyta</taxon>
        <taxon>Spermatophyta</taxon>
        <taxon>Magnoliopsida</taxon>
        <taxon>eudicotyledons</taxon>
        <taxon>Gunneridae</taxon>
        <taxon>Pentapetalae</taxon>
        <taxon>rosids</taxon>
        <taxon>malvids</taxon>
        <taxon>Malvales</taxon>
        <taxon>Malvaceae</taxon>
        <taxon>Grewioideae</taxon>
        <taxon>Apeibeae</taxon>
        <taxon>Corchorus</taxon>
    </lineage>
</organism>
<evidence type="ECO:0000313" key="3">
    <source>
        <dbReference type="Proteomes" id="UP000187203"/>
    </source>
</evidence>